<sequence>MAKIKNPALFSKQFNVNPDTLHDLGVLNPVLNADTRLFIDPLLFEKSKHIEISTGAVASYRNRFSTLIKLLAASKSENDVPWRNAYRFFDFPEIQGTCLGYGASSIHGSAWGAKLRKQVLATAKEIVDLGITDPDLFMALALFEEGIGPDRISDMATNIIIQDLINFNQNLFKKFQIPLKKFEINGICAELPQNPLETKTSPIILVPTDILGELPVALDWSGVSDAAHKSKVIRNSVNSHIAEIWKSTSRRDKQKLKEAALSSSEAFSTLLNALHSVDGKPYNLEKDRAGQVAWTRVLEKVANEHPLTFSLKATPSIDDVFKVVQIIVQQFARLVEQKGLWKELWADTKPRHESSAQRIFFAVADSYCKANNVDITPEADSGGGPVDFKFSTSYDTRVLVEIKLSTNPNVVSGYDTQLEIYKGAEETTRAIYLVIDVGKMGKKDEKILAIKNNFVKEGRPVSEIVFVDGKKKLSASKR</sequence>
<dbReference type="AlphaFoldDB" id="A0A1J5TA95"/>
<reference evidence="1" key="1">
    <citation type="submission" date="2016-10" db="EMBL/GenBank/DDBJ databases">
        <title>Sequence of Gallionella enrichment culture.</title>
        <authorList>
            <person name="Poehlein A."/>
            <person name="Muehling M."/>
            <person name="Daniel R."/>
        </authorList>
    </citation>
    <scope>NUCLEOTIDE SEQUENCE</scope>
</reference>
<gene>
    <name evidence="1" type="ORF">GALL_19910</name>
</gene>
<protein>
    <submittedName>
        <fullName evidence="1">Uncharacterized protein</fullName>
    </submittedName>
</protein>
<organism evidence="1">
    <name type="scientific">mine drainage metagenome</name>
    <dbReference type="NCBI Taxonomy" id="410659"/>
    <lineage>
        <taxon>unclassified sequences</taxon>
        <taxon>metagenomes</taxon>
        <taxon>ecological metagenomes</taxon>
    </lineage>
</organism>
<comment type="caution">
    <text evidence="1">The sequence shown here is derived from an EMBL/GenBank/DDBJ whole genome shotgun (WGS) entry which is preliminary data.</text>
</comment>
<evidence type="ECO:0000313" key="1">
    <source>
        <dbReference type="EMBL" id="OIR17769.1"/>
    </source>
</evidence>
<proteinExistence type="predicted"/>
<accession>A0A1J5TA95</accession>
<dbReference type="EMBL" id="MLJW01000004">
    <property type="protein sequence ID" value="OIR17769.1"/>
    <property type="molecule type" value="Genomic_DNA"/>
</dbReference>
<name>A0A1J5TA95_9ZZZZ</name>